<sequence>MLDNCFGDEILEELTVAIIMMAQIQQADDNAVTKPTYDAKAVSKVNASHKAHKQVNHVKRKTIIHASDDDQIDSSIIFDDPYVENNGGTFEHDSNDHDEYHNIQILAYNVQKEAEKLEREMHADKDTIERILKEKDKIESDFFKIEKEKIIIQHETQLAKKAFKEQENQYLEDIVDLKEKLSSHDRIVYKMSQSIQTIHMLGKTPNKVYDPFLKAGLGYQHPERSRKPLKHNKKCIMKYELLKTKIEKSSSDSKDIQANLLKRIKILENDFKRSQAQSIDFELKLQHQKENMVYDVSWKSRLSRLNDENVLLKTQVDCVVKERENIKLEYQKLFNSIKATRTQHQKEVDELIEHVNQKTYAYGDVRSQNQDLLMIISELKNKLKTIEKGKNMNTKFDKSETLGKLICVTPLNTNTTVKAKKVSNTKVNADRSKPVTSYSTPKNKQSVESSNSVRRPKSKDTKSKNKVLKNTNDKSSSVHDRKVSNVFMFSHEKCVARYALSRDSKVKRALFTTPVAAKSKNLGATSVVVKSRLSVAKTPTATNKVSSALSLSLVTTQKWVAKLSTLPSAFVSCDAGDPARPLDFRFKNDHFAAIIGHGDYVQGNLTICHVYYIEGLGHNLFSVGQFCDGDLEADSSPICLISKETSTKSWLWHQRLSHLNFGTINQLTSKDLVDGLLKFKYEKDHLCSTCEQEKRPGLNCLNFQGSLEELNEIPSHQDLNNLFGPLYEEYYMPRTFEVSNTSAANTLDVKDTPSPSSIIVEDSDATKITCNQDKIALEKQNTIIQNKSCLIAKGYNQQEGIDFEESFAPVARLEVVRMFMAYTAHKNFTTYQVDVKTTFLNGPLKKEVFVSQPEGFVDPNFPNHVNRLKKAMYGLKQSPRAWNYKLFSFSIEHHFIKGYFEMSMMGEMKFFLELQIHQFPHGIFINESQYTLELLRKHGIDKCDTVTTPMATAKIDADLQGNPTDQTRYRSMIGGLMYLTISQPDIAFATFVCAHYQARLTEKRLKELITYLDADLVGCLDDYKSTSRGLQFLGDMLVSWSSKKRDCTTMSTAEAEYVSLSACCAQVIWIRTQLLDYGYRYNKIRMYYDSKSAIAISCNPVQHLRTKHINIRYHFIKEHVEKVQLNFTLSGRDTNLIQLRPNQVNVRI</sequence>
<evidence type="ECO:0000259" key="3">
    <source>
        <dbReference type="Pfam" id="PF07727"/>
    </source>
</evidence>
<feature type="coiled-coil region" evidence="1">
    <location>
        <begin position="100"/>
        <end position="134"/>
    </location>
</feature>
<evidence type="ECO:0000256" key="1">
    <source>
        <dbReference type="SAM" id="Coils"/>
    </source>
</evidence>
<dbReference type="PANTHER" id="PTHR11439:SF495">
    <property type="entry name" value="REVERSE TRANSCRIPTASE, RNA-DEPENDENT DNA POLYMERASE-RELATED"/>
    <property type="match status" value="1"/>
</dbReference>
<dbReference type="InterPro" id="IPR013103">
    <property type="entry name" value="RVT_2"/>
</dbReference>
<feature type="domain" description="Reverse transcriptase Ty1/copia-type" evidence="3">
    <location>
        <begin position="782"/>
        <end position="895"/>
    </location>
</feature>
<feature type="compositionally biased region" description="Polar residues" evidence="2">
    <location>
        <begin position="434"/>
        <end position="453"/>
    </location>
</feature>
<dbReference type="InterPro" id="IPR025724">
    <property type="entry name" value="GAG-pre-integrase_dom"/>
</dbReference>
<protein>
    <submittedName>
        <fullName evidence="5">Retrovirus-related pol polyprotein from transposon TNT 1-94</fullName>
    </submittedName>
</protein>
<dbReference type="PANTHER" id="PTHR11439">
    <property type="entry name" value="GAG-POL-RELATED RETROTRANSPOSON"/>
    <property type="match status" value="1"/>
</dbReference>
<evidence type="ECO:0000313" key="5">
    <source>
        <dbReference type="EMBL" id="GJT32758.1"/>
    </source>
</evidence>
<name>A0ABQ5D3J7_9ASTR</name>
<keyword evidence="6" id="KW-1185">Reference proteome</keyword>
<reference evidence="5" key="1">
    <citation type="journal article" date="2022" name="Int. J. Mol. Sci.">
        <title>Draft Genome of Tanacetum Coccineum: Genomic Comparison of Closely Related Tanacetum-Family Plants.</title>
        <authorList>
            <person name="Yamashiro T."/>
            <person name="Shiraishi A."/>
            <person name="Nakayama K."/>
            <person name="Satake H."/>
        </authorList>
    </citation>
    <scope>NUCLEOTIDE SEQUENCE</scope>
</reference>
<dbReference type="EMBL" id="BQNB010014819">
    <property type="protein sequence ID" value="GJT32758.1"/>
    <property type="molecule type" value="Genomic_DNA"/>
</dbReference>
<proteinExistence type="predicted"/>
<evidence type="ECO:0000256" key="2">
    <source>
        <dbReference type="SAM" id="MobiDB-lite"/>
    </source>
</evidence>
<evidence type="ECO:0000259" key="4">
    <source>
        <dbReference type="Pfam" id="PF13976"/>
    </source>
</evidence>
<gene>
    <name evidence="5" type="ORF">Tco_0923177</name>
</gene>
<reference evidence="5" key="2">
    <citation type="submission" date="2022-01" db="EMBL/GenBank/DDBJ databases">
        <authorList>
            <person name="Yamashiro T."/>
            <person name="Shiraishi A."/>
            <person name="Satake H."/>
            <person name="Nakayama K."/>
        </authorList>
    </citation>
    <scope>NUCLEOTIDE SEQUENCE</scope>
</reference>
<dbReference type="Pfam" id="PF13976">
    <property type="entry name" value="gag_pre-integrs"/>
    <property type="match status" value="1"/>
</dbReference>
<organism evidence="5 6">
    <name type="scientific">Tanacetum coccineum</name>
    <dbReference type="NCBI Taxonomy" id="301880"/>
    <lineage>
        <taxon>Eukaryota</taxon>
        <taxon>Viridiplantae</taxon>
        <taxon>Streptophyta</taxon>
        <taxon>Embryophyta</taxon>
        <taxon>Tracheophyta</taxon>
        <taxon>Spermatophyta</taxon>
        <taxon>Magnoliopsida</taxon>
        <taxon>eudicotyledons</taxon>
        <taxon>Gunneridae</taxon>
        <taxon>Pentapetalae</taxon>
        <taxon>asterids</taxon>
        <taxon>campanulids</taxon>
        <taxon>Asterales</taxon>
        <taxon>Asteraceae</taxon>
        <taxon>Asteroideae</taxon>
        <taxon>Anthemideae</taxon>
        <taxon>Anthemidinae</taxon>
        <taxon>Tanacetum</taxon>
    </lineage>
</organism>
<keyword evidence="1" id="KW-0175">Coiled coil</keyword>
<dbReference type="Proteomes" id="UP001151760">
    <property type="component" value="Unassembled WGS sequence"/>
</dbReference>
<dbReference type="SUPFAM" id="SSF56672">
    <property type="entry name" value="DNA/RNA polymerases"/>
    <property type="match status" value="1"/>
</dbReference>
<dbReference type="InterPro" id="IPR043502">
    <property type="entry name" value="DNA/RNA_pol_sf"/>
</dbReference>
<evidence type="ECO:0000313" key="6">
    <source>
        <dbReference type="Proteomes" id="UP001151760"/>
    </source>
</evidence>
<comment type="caution">
    <text evidence="5">The sequence shown here is derived from an EMBL/GenBank/DDBJ whole genome shotgun (WGS) entry which is preliminary data.</text>
</comment>
<accession>A0ABQ5D3J7</accession>
<feature type="region of interest" description="Disordered" evidence="2">
    <location>
        <begin position="422"/>
        <end position="477"/>
    </location>
</feature>
<dbReference type="Pfam" id="PF07727">
    <property type="entry name" value="RVT_2"/>
    <property type="match status" value="1"/>
</dbReference>
<dbReference type="CDD" id="cd09272">
    <property type="entry name" value="RNase_HI_RT_Ty1"/>
    <property type="match status" value="1"/>
</dbReference>
<feature type="domain" description="GAG-pre-integrase" evidence="4">
    <location>
        <begin position="636"/>
        <end position="694"/>
    </location>
</feature>